<dbReference type="GO" id="GO:0030599">
    <property type="term" value="F:pectinesterase activity"/>
    <property type="evidence" value="ECO:0007669"/>
    <property type="project" value="UniProtKB-UniRule"/>
</dbReference>
<accession>A0A7L7L3F2</accession>
<keyword evidence="3 5" id="KW-0063">Aspartyl esterase</keyword>
<dbReference type="GO" id="GO:0009279">
    <property type="term" value="C:cell outer membrane"/>
    <property type="evidence" value="ECO:0007669"/>
    <property type="project" value="TreeGrafter"/>
</dbReference>
<gene>
    <name evidence="7" type="ORF">HUW48_03190</name>
</gene>
<dbReference type="Proteomes" id="UP000514509">
    <property type="component" value="Chromosome"/>
</dbReference>
<dbReference type="KEGG" id="add:HUW48_03190"/>
<comment type="pathway">
    <text evidence="5">Glycan metabolism; pectin degradation; 2-dehydro-3-deoxy-D-gluconate from pectin: step 1/5.</text>
</comment>
<evidence type="ECO:0000256" key="4">
    <source>
        <dbReference type="PROSITE-ProRule" id="PRU10040"/>
    </source>
</evidence>
<dbReference type="EC" id="3.1.1.11" evidence="5"/>
<sequence>MKYLLLLGLNLLMAITSVAKQKYDFVVAQNGSGNFKTVQEAINAVPDFRKKITTIFIKNGTYREKLTLPTSKTLVTFIGEDVKKTILTFDDSAQKKNQFGEELGTTGSASFYIFANDFTAENITFANSAGPVGQAVAVRIDGDRVFFQNCRFLGNQDTLYTYGENSRQYYKNCYIEGTVDFIFGWSTAFFEDCQIFCKQTGFVTAAATMEGAKFGYVFKNCTITGSAIENSFYLGRPWRPHAQTVFIQCQLGKQINPEGWHNWDKPKAEKLAFYAEYQNTGPGANPETRVKWSKQLTDEEAKEYTREKVLGDWTPGTLYTAPPR</sequence>
<dbReference type="Pfam" id="PF01095">
    <property type="entry name" value="Pectinesterase"/>
    <property type="match status" value="1"/>
</dbReference>
<reference evidence="7 8" key="1">
    <citation type="submission" date="2020-06" db="EMBL/GenBank/DDBJ databases">
        <authorList>
            <person name="Hwang Y.J."/>
        </authorList>
    </citation>
    <scope>NUCLEOTIDE SEQUENCE [LARGE SCALE GENOMIC DNA]</scope>
    <source>
        <strain evidence="7 8">KUDC8001</strain>
    </source>
</reference>
<dbReference type="PROSITE" id="PS00503">
    <property type="entry name" value="PECTINESTERASE_2"/>
    <property type="match status" value="1"/>
</dbReference>
<dbReference type="InterPro" id="IPR012334">
    <property type="entry name" value="Pectin_lyas_fold"/>
</dbReference>
<protein>
    <recommendedName>
        <fullName evidence="5">Pectinesterase</fullName>
        <ecNumber evidence="5">3.1.1.11</ecNumber>
    </recommendedName>
</protein>
<keyword evidence="2 5" id="KW-0378">Hydrolase</keyword>
<feature type="signal peptide" evidence="5">
    <location>
        <begin position="1"/>
        <end position="19"/>
    </location>
</feature>
<dbReference type="EMBL" id="CP055153">
    <property type="protein sequence ID" value="QMU27095.1"/>
    <property type="molecule type" value="Genomic_DNA"/>
</dbReference>
<reference evidence="7 8" key="2">
    <citation type="submission" date="2020-08" db="EMBL/GenBank/DDBJ databases">
        <title>Adhaeribacter dokdonensis sp. nov., isolated from the rhizosphere of Elymus tsukushiensis, a plant native to the Dokdo Islands, Republic of Korea.</title>
        <authorList>
            <person name="Ghim S.Y."/>
        </authorList>
    </citation>
    <scope>NUCLEOTIDE SEQUENCE [LARGE SCALE GENOMIC DNA]</scope>
    <source>
        <strain evidence="7 8">KUDC8001</strain>
    </source>
</reference>
<evidence type="ECO:0000256" key="5">
    <source>
        <dbReference type="RuleBase" id="RU000589"/>
    </source>
</evidence>
<evidence type="ECO:0000256" key="1">
    <source>
        <dbReference type="ARBA" id="ARBA00008891"/>
    </source>
</evidence>
<dbReference type="GO" id="GO:0042545">
    <property type="term" value="P:cell wall modification"/>
    <property type="evidence" value="ECO:0007669"/>
    <property type="project" value="UniProtKB-UniRule"/>
</dbReference>
<dbReference type="PANTHER" id="PTHR31321">
    <property type="entry name" value="ACYL-COA THIOESTER HYDROLASE YBHC-RELATED"/>
    <property type="match status" value="1"/>
</dbReference>
<evidence type="ECO:0000256" key="2">
    <source>
        <dbReference type="ARBA" id="ARBA00022801"/>
    </source>
</evidence>
<dbReference type="UniPathway" id="UPA00545">
    <property type="reaction ID" value="UER00823"/>
</dbReference>
<keyword evidence="8" id="KW-1185">Reference proteome</keyword>
<comment type="similarity">
    <text evidence="1">Belongs to the pectinesterase family.</text>
</comment>
<evidence type="ECO:0000256" key="3">
    <source>
        <dbReference type="ARBA" id="ARBA00023085"/>
    </source>
</evidence>
<organism evidence="7 8">
    <name type="scientific">Adhaeribacter radiodurans</name>
    <dbReference type="NCBI Taxonomy" id="2745197"/>
    <lineage>
        <taxon>Bacteria</taxon>
        <taxon>Pseudomonadati</taxon>
        <taxon>Bacteroidota</taxon>
        <taxon>Cytophagia</taxon>
        <taxon>Cytophagales</taxon>
        <taxon>Hymenobacteraceae</taxon>
        <taxon>Adhaeribacter</taxon>
    </lineage>
</organism>
<evidence type="ECO:0000313" key="8">
    <source>
        <dbReference type="Proteomes" id="UP000514509"/>
    </source>
</evidence>
<proteinExistence type="inferred from homology"/>
<evidence type="ECO:0000313" key="7">
    <source>
        <dbReference type="EMBL" id="QMU27095.1"/>
    </source>
</evidence>
<dbReference type="InterPro" id="IPR033131">
    <property type="entry name" value="Pectinesterase_Asp_AS"/>
</dbReference>
<dbReference type="PANTHER" id="PTHR31321:SF57">
    <property type="entry name" value="PECTINESTERASE 53-RELATED"/>
    <property type="match status" value="1"/>
</dbReference>
<dbReference type="SUPFAM" id="SSF51126">
    <property type="entry name" value="Pectin lyase-like"/>
    <property type="match status" value="1"/>
</dbReference>
<dbReference type="Gene3D" id="2.160.20.10">
    <property type="entry name" value="Single-stranded right-handed beta-helix, Pectin lyase-like"/>
    <property type="match status" value="1"/>
</dbReference>
<dbReference type="InterPro" id="IPR011050">
    <property type="entry name" value="Pectin_lyase_fold/virulence"/>
</dbReference>
<name>A0A7L7L3F2_9BACT</name>
<feature type="active site" evidence="4">
    <location>
        <position position="180"/>
    </location>
</feature>
<dbReference type="GO" id="GO:0045490">
    <property type="term" value="P:pectin catabolic process"/>
    <property type="evidence" value="ECO:0007669"/>
    <property type="project" value="UniProtKB-UniRule"/>
</dbReference>
<dbReference type="RefSeq" id="WP_182414296.1">
    <property type="nucleotide sequence ID" value="NZ_CP055153.1"/>
</dbReference>
<comment type="catalytic activity">
    <reaction evidence="5">
        <text>[(1-&gt;4)-alpha-D-galacturonosyl methyl ester](n) + n H2O = [(1-&gt;4)-alpha-D-galacturonosyl](n) + n methanol + n H(+)</text>
        <dbReference type="Rhea" id="RHEA:22380"/>
        <dbReference type="Rhea" id="RHEA-COMP:14570"/>
        <dbReference type="Rhea" id="RHEA-COMP:14573"/>
        <dbReference type="ChEBI" id="CHEBI:15377"/>
        <dbReference type="ChEBI" id="CHEBI:15378"/>
        <dbReference type="ChEBI" id="CHEBI:17790"/>
        <dbReference type="ChEBI" id="CHEBI:140522"/>
        <dbReference type="ChEBI" id="CHEBI:140523"/>
        <dbReference type="EC" id="3.1.1.11"/>
    </reaction>
</comment>
<dbReference type="InterPro" id="IPR000070">
    <property type="entry name" value="Pectinesterase_cat"/>
</dbReference>
<feature type="chain" id="PRO_5029945888" description="Pectinesterase" evidence="5">
    <location>
        <begin position="20"/>
        <end position="324"/>
    </location>
</feature>
<feature type="domain" description="Pectinesterase catalytic" evidence="6">
    <location>
        <begin position="24"/>
        <end position="310"/>
    </location>
</feature>
<keyword evidence="5" id="KW-0732">Signal</keyword>
<dbReference type="FunFam" id="2.160.20.10:FF:000052">
    <property type="entry name" value="Pectinesterase"/>
    <property type="match status" value="1"/>
</dbReference>
<dbReference type="AlphaFoldDB" id="A0A7L7L3F2"/>
<evidence type="ECO:0000259" key="6">
    <source>
        <dbReference type="Pfam" id="PF01095"/>
    </source>
</evidence>